<accession>A0A2T8HP89</accession>
<organism evidence="4 5">
    <name type="scientific">Pararhodobacter oceanensis</name>
    <dbReference type="NCBI Taxonomy" id="2172121"/>
    <lineage>
        <taxon>Bacteria</taxon>
        <taxon>Pseudomonadati</taxon>
        <taxon>Pseudomonadota</taxon>
        <taxon>Alphaproteobacteria</taxon>
        <taxon>Rhodobacterales</taxon>
        <taxon>Paracoccaceae</taxon>
        <taxon>Pararhodobacter</taxon>
    </lineage>
</organism>
<proteinExistence type="predicted"/>
<dbReference type="GO" id="GO:0003677">
    <property type="term" value="F:DNA binding"/>
    <property type="evidence" value="ECO:0007669"/>
    <property type="project" value="UniProtKB-UniRule"/>
</dbReference>
<keyword evidence="1 2" id="KW-0238">DNA-binding</keyword>
<dbReference type="AlphaFoldDB" id="A0A2T8HP89"/>
<evidence type="ECO:0000313" key="5">
    <source>
        <dbReference type="Proteomes" id="UP000245911"/>
    </source>
</evidence>
<keyword evidence="5" id="KW-1185">Reference proteome</keyword>
<evidence type="ECO:0000313" key="4">
    <source>
        <dbReference type="EMBL" id="PVH27255.1"/>
    </source>
</evidence>
<dbReference type="SUPFAM" id="SSF48498">
    <property type="entry name" value="Tetracyclin repressor-like, C-terminal domain"/>
    <property type="match status" value="1"/>
</dbReference>
<gene>
    <name evidence="4" type="ORF">DDE20_18540</name>
</gene>
<protein>
    <submittedName>
        <fullName evidence="4">TetR/AcrR family transcriptional regulator</fullName>
    </submittedName>
</protein>
<name>A0A2T8HP89_9RHOB</name>
<comment type="caution">
    <text evidence="4">The sequence shown here is derived from an EMBL/GenBank/DDBJ whole genome shotgun (WGS) entry which is preliminary data.</text>
</comment>
<dbReference type="InterPro" id="IPR036271">
    <property type="entry name" value="Tet_transcr_reg_TetR-rel_C_sf"/>
</dbReference>
<dbReference type="OrthoDB" id="9808189at2"/>
<dbReference type="Gene3D" id="1.10.10.60">
    <property type="entry name" value="Homeodomain-like"/>
    <property type="match status" value="1"/>
</dbReference>
<sequence length="222" mass="25431">MSKLSSDPVIHSKGQNDFFDWLVEGRMQLRKGERTRRDLVVTCAKLLSVEPFDVLTVSVLCQAAGVAHGTFYIYFENLNTVSAEVIGLFVDFVQMEMRAAAHRSGDAMRNTTQAYMRLFEENPGLMKCLVTGVDNFPEARVAFQRLNNEWARTVVQAWRRNEASADRSEEDLMRRAYALGGMVDQYLIALFVTDDPWVRSLSKNREELLDMFSSIWKRGMEP</sequence>
<feature type="domain" description="HTH tetR-type" evidence="3">
    <location>
        <begin position="33"/>
        <end position="93"/>
    </location>
</feature>
<dbReference type="RefSeq" id="WP_116560008.1">
    <property type="nucleotide sequence ID" value="NZ_QDKM01000019.1"/>
</dbReference>
<dbReference type="EMBL" id="QDKM01000019">
    <property type="protein sequence ID" value="PVH27255.1"/>
    <property type="molecule type" value="Genomic_DNA"/>
</dbReference>
<dbReference type="InterPro" id="IPR009057">
    <property type="entry name" value="Homeodomain-like_sf"/>
</dbReference>
<evidence type="ECO:0000256" key="2">
    <source>
        <dbReference type="PROSITE-ProRule" id="PRU00335"/>
    </source>
</evidence>
<evidence type="ECO:0000259" key="3">
    <source>
        <dbReference type="PROSITE" id="PS50977"/>
    </source>
</evidence>
<reference evidence="4 5" key="1">
    <citation type="submission" date="2018-04" db="EMBL/GenBank/DDBJ databases">
        <title>Pararhodobacter oceanense sp. nov., isolated from marine intertidal sediment.</title>
        <authorList>
            <person name="Wang X.-L."/>
            <person name="Du Z.-J."/>
        </authorList>
    </citation>
    <scope>NUCLEOTIDE SEQUENCE [LARGE SCALE GENOMIC DNA]</scope>
    <source>
        <strain evidence="4 5">AM505</strain>
    </source>
</reference>
<dbReference type="PROSITE" id="PS50977">
    <property type="entry name" value="HTH_TETR_2"/>
    <property type="match status" value="1"/>
</dbReference>
<dbReference type="InterPro" id="IPR001647">
    <property type="entry name" value="HTH_TetR"/>
</dbReference>
<dbReference type="SUPFAM" id="SSF46689">
    <property type="entry name" value="Homeodomain-like"/>
    <property type="match status" value="1"/>
</dbReference>
<dbReference type="Proteomes" id="UP000245911">
    <property type="component" value="Unassembled WGS sequence"/>
</dbReference>
<feature type="DNA-binding region" description="H-T-H motif" evidence="2">
    <location>
        <begin position="56"/>
        <end position="75"/>
    </location>
</feature>
<evidence type="ECO:0000256" key="1">
    <source>
        <dbReference type="ARBA" id="ARBA00023125"/>
    </source>
</evidence>
<dbReference type="Gene3D" id="1.10.357.10">
    <property type="entry name" value="Tetracycline Repressor, domain 2"/>
    <property type="match status" value="1"/>
</dbReference>